<dbReference type="EMBL" id="CP032364">
    <property type="protein sequence ID" value="AYB00305.1"/>
    <property type="molecule type" value="Genomic_DNA"/>
</dbReference>
<sequence length="190" mass="22454">MKTNIEIINDMIKHLEELDIVRSDDIPDISLYMDQMTGFIDEKLKSFKREEEDKLLTKTMINNYTKNKLLPPSDKKKYTKDHVMLLILIYFYKNVLSFADIKSLCDLSIYESFDKKDGSLSKLYDILLSLEDDKKSEIISDLKRRLEDTKGKISGFDKNNENVELFTFLSDIVLEIYFKQHLIEYILNKI</sequence>
<dbReference type="Pfam" id="PF08876">
    <property type="entry name" value="DUF1836"/>
    <property type="match status" value="1"/>
</dbReference>
<dbReference type="KEGG" id="lua:D4A81_10400"/>
<dbReference type="AlphaFoldDB" id="A0A385Q3M4"/>
<dbReference type="InterPro" id="IPR014975">
    <property type="entry name" value="DUF1836"/>
</dbReference>
<dbReference type="PANTHER" id="PTHR40056">
    <property type="entry name" value="HYPOTHETICAL CYTOSOLIC PROTEIN"/>
    <property type="match status" value="1"/>
</dbReference>
<accession>A0A385Q3M4</accession>
<dbReference type="Proteomes" id="UP000265562">
    <property type="component" value="Chromosome"/>
</dbReference>
<protein>
    <submittedName>
        <fullName evidence="1">DUF1836 domain-containing protein</fullName>
    </submittedName>
</protein>
<evidence type="ECO:0000313" key="1">
    <source>
        <dbReference type="EMBL" id="AYB00305.1"/>
    </source>
</evidence>
<gene>
    <name evidence="1" type="ORF">D4A81_10400</name>
</gene>
<dbReference type="PANTHER" id="PTHR40056:SF1">
    <property type="entry name" value="DUF1836 DOMAIN-CONTAINING PROTEIN"/>
    <property type="match status" value="1"/>
</dbReference>
<name>A0A385Q3M4_9FIRM</name>
<evidence type="ECO:0000313" key="2">
    <source>
        <dbReference type="Proteomes" id="UP000265562"/>
    </source>
</evidence>
<reference evidence="1 2" key="1">
    <citation type="submission" date="2018-09" db="EMBL/GenBank/DDBJ databases">
        <title>Genome sequencing of Lachnoanaerobaculum umeaense DSM 23576.</title>
        <authorList>
            <person name="Kook J.-K."/>
            <person name="Park S.-N."/>
            <person name="Lim Y.K."/>
        </authorList>
    </citation>
    <scope>NUCLEOTIDE SEQUENCE [LARGE SCALE GENOMIC DNA]</scope>
    <source>
        <strain evidence="2">DSM 23576 \ CCUG 58757</strain>
    </source>
</reference>
<proteinExistence type="predicted"/>
<dbReference type="OrthoDB" id="3191472at2"/>
<keyword evidence="2" id="KW-1185">Reference proteome</keyword>
<dbReference type="RefSeq" id="WP_111524930.1">
    <property type="nucleotide sequence ID" value="NZ_CP032364.1"/>
</dbReference>
<organism evidence="1 2">
    <name type="scientific">Lachnoanaerobaculum umeaense</name>
    <dbReference type="NCBI Taxonomy" id="617123"/>
    <lineage>
        <taxon>Bacteria</taxon>
        <taxon>Bacillati</taxon>
        <taxon>Bacillota</taxon>
        <taxon>Clostridia</taxon>
        <taxon>Lachnospirales</taxon>
        <taxon>Lachnospiraceae</taxon>
        <taxon>Lachnoanaerobaculum</taxon>
    </lineage>
</organism>